<keyword evidence="5" id="KW-0479">Metal-binding</keyword>
<evidence type="ECO:0000313" key="15">
    <source>
        <dbReference type="Proteomes" id="UP001205965"/>
    </source>
</evidence>
<comment type="subunit">
    <text evidence="11">DNA polymerase III contains a core (composed of alpha, epsilon and theta chains) that associates with a tau subunit. This core dimerizes to form the POLIII' complex. PolIII' associates with the gamma complex (composed of gamma, delta, delta', psi and chi chains) and with the beta chain to form the complete DNA polymerase III complex.</text>
</comment>
<comment type="function">
    <text evidence="11">DNA polymerase III is a complex, multichain enzyme responsible for most of the replicative synthesis in bacteria. This DNA polymerase also exhibits 3' to 5' exonuclease activity.</text>
</comment>
<dbReference type="Pfam" id="PF13177">
    <property type="entry name" value="DNA_pol3_delta2"/>
    <property type="match status" value="1"/>
</dbReference>
<keyword evidence="4 11" id="KW-0235">DNA replication</keyword>
<organism evidence="14 15">
    <name type="scientific">Corynebacterium lemuris</name>
    <dbReference type="NCBI Taxonomy" id="1859292"/>
    <lineage>
        <taxon>Bacteria</taxon>
        <taxon>Bacillati</taxon>
        <taxon>Actinomycetota</taxon>
        <taxon>Actinomycetes</taxon>
        <taxon>Mycobacteriales</taxon>
        <taxon>Corynebacteriaceae</taxon>
        <taxon>Corynebacterium</taxon>
    </lineage>
</organism>
<dbReference type="SUPFAM" id="SSF52540">
    <property type="entry name" value="P-loop containing nucleoside triphosphate hydrolases"/>
    <property type="match status" value="1"/>
</dbReference>
<dbReference type="NCBIfam" id="NF005846">
    <property type="entry name" value="PRK07764.1-6"/>
    <property type="match status" value="1"/>
</dbReference>
<dbReference type="CDD" id="cd00009">
    <property type="entry name" value="AAA"/>
    <property type="match status" value="1"/>
</dbReference>
<dbReference type="InterPro" id="IPR008921">
    <property type="entry name" value="DNA_pol3_clamp-load_cplx_C"/>
</dbReference>
<feature type="region of interest" description="Disordered" evidence="12">
    <location>
        <begin position="404"/>
        <end position="466"/>
    </location>
</feature>
<dbReference type="Proteomes" id="UP001205965">
    <property type="component" value="Unassembled WGS sequence"/>
</dbReference>
<comment type="catalytic activity">
    <reaction evidence="10 11">
        <text>DNA(n) + a 2'-deoxyribonucleoside 5'-triphosphate = DNA(n+1) + diphosphate</text>
        <dbReference type="Rhea" id="RHEA:22508"/>
        <dbReference type="Rhea" id="RHEA-COMP:17339"/>
        <dbReference type="Rhea" id="RHEA-COMP:17340"/>
        <dbReference type="ChEBI" id="CHEBI:33019"/>
        <dbReference type="ChEBI" id="CHEBI:61560"/>
        <dbReference type="ChEBI" id="CHEBI:173112"/>
        <dbReference type="EC" id="2.7.7.7"/>
    </reaction>
</comment>
<feature type="compositionally biased region" description="Pro residues" evidence="12">
    <location>
        <begin position="653"/>
        <end position="665"/>
    </location>
</feature>
<feature type="compositionally biased region" description="Pro residues" evidence="12">
    <location>
        <begin position="590"/>
        <end position="603"/>
    </location>
</feature>
<keyword evidence="15" id="KW-1185">Reference proteome</keyword>
<dbReference type="PANTHER" id="PTHR11669">
    <property type="entry name" value="REPLICATION FACTOR C / DNA POLYMERASE III GAMMA-TAU SUBUNIT"/>
    <property type="match status" value="1"/>
</dbReference>
<evidence type="ECO:0000256" key="12">
    <source>
        <dbReference type="SAM" id="MobiDB-lite"/>
    </source>
</evidence>
<dbReference type="Gene3D" id="1.10.8.60">
    <property type="match status" value="1"/>
</dbReference>
<evidence type="ECO:0000256" key="1">
    <source>
        <dbReference type="ARBA" id="ARBA00006360"/>
    </source>
</evidence>
<evidence type="ECO:0000256" key="3">
    <source>
        <dbReference type="ARBA" id="ARBA00022695"/>
    </source>
</evidence>
<dbReference type="SUPFAM" id="SSF48019">
    <property type="entry name" value="post-AAA+ oligomerization domain-like"/>
    <property type="match status" value="1"/>
</dbReference>
<feature type="compositionally biased region" description="Pro residues" evidence="12">
    <location>
        <begin position="707"/>
        <end position="722"/>
    </location>
</feature>
<evidence type="ECO:0000256" key="8">
    <source>
        <dbReference type="ARBA" id="ARBA00022840"/>
    </source>
</evidence>
<protein>
    <recommendedName>
        <fullName evidence="11">DNA polymerase III subunit gamma/tau</fullName>
        <ecNumber evidence="11">2.7.7.7</ecNumber>
    </recommendedName>
</protein>
<dbReference type="Pfam" id="PF12169">
    <property type="entry name" value="DNA_pol3_gamma3"/>
    <property type="match status" value="1"/>
</dbReference>
<evidence type="ECO:0000256" key="9">
    <source>
        <dbReference type="ARBA" id="ARBA00022932"/>
    </source>
</evidence>
<feature type="compositionally biased region" description="Pro residues" evidence="12">
    <location>
        <begin position="426"/>
        <end position="460"/>
    </location>
</feature>
<evidence type="ECO:0000256" key="6">
    <source>
        <dbReference type="ARBA" id="ARBA00022741"/>
    </source>
</evidence>
<keyword evidence="6 11" id="KW-0547">Nucleotide-binding</keyword>
<evidence type="ECO:0000256" key="2">
    <source>
        <dbReference type="ARBA" id="ARBA00022679"/>
    </source>
</evidence>
<keyword evidence="8 11" id="KW-0067">ATP-binding</keyword>
<dbReference type="SMART" id="SM00382">
    <property type="entry name" value="AAA"/>
    <property type="match status" value="1"/>
</dbReference>
<dbReference type="InterPro" id="IPR022754">
    <property type="entry name" value="DNA_pol_III_gamma-3"/>
</dbReference>
<keyword evidence="7" id="KW-0862">Zinc</keyword>
<dbReference type="InterPro" id="IPR027417">
    <property type="entry name" value="P-loop_NTPase"/>
</dbReference>
<feature type="compositionally biased region" description="Low complexity" evidence="12">
    <location>
        <begin position="413"/>
        <end position="425"/>
    </location>
</feature>
<dbReference type="Pfam" id="PF22608">
    <property type="entry name" value="DNAX_ATPase_lid"/>
    <property type="match status" value="1"/>
</dbReference>
<feature type="compositionally biased region" description="Pro residues" evidence="12">
    <location>
        <begin position="619"/>
        <end position="639"/>
    </location>
</feature>
<keyword evidence="3 11" id="KW-0548">Nucleotidyltransferase</keyword>
<accession>A0ABT2FSR6</accession>
<dbReference type="NCBIfam" id="NF011513">
    <property type="entry name" value="PRK14952.1"/>
    <property type="match status" value="1"/>
</dbReference>
<reference evidence="14 15" key="1">
    <citation type="submission" date="2022-08" db="EMBL/GenBank/DDBJ databases">
        <title>YIM 101645 draft genome.</title>
        <authorList>
            <person name="Chen X."/>
        </authorList>
    </citation>
    <scope>NUCLEOTIDE SEQUENCE [LARGE SCALE GENOMIC DNA]</scope>
    <source>
        <strain evidence="14 15">YIM 101645</strain>
    </source>
</reference>
<dbReference type="EMBL" id="JANWTC010000001">
    <property type="protein sequence ID" value="MCS5478262.1"/>
    <property type="molecule type" value="Genomic_DNA"/>
</dbReference>
<dbReference type="InterPro" id="IPR050238">
    <property type="entry name" value="DNA_Rep/Repair_Clamp_Loader"/>
</dbReference>
<evidence type="ECO:0000256" key="11">
    <source>
        <dbReference type="RuleBase" id="RU364063"/>
    </source>
</evidence>
<dbReference type="InterPro" id="IPR003593">
    <property type="entry name" value="AAA+_ATPase"/>
</dbReference>
<gene>
    <name evidence="11" type="primary">dnaX</name>
    <name evidence="14" type="ORF">NYP18_01180</name>
</gene>
<sequence>MALYRKYRPASFAEVVGQEQVTRPLSVALDSGRINHAYLFSGPRGCGKTSSARILARSLNCVQGPTSTPCGVCPSCVSLAPGGPGNLDVTELDAASHRGVEDMRDLRDSAIFAPAESRYRVFIIDEAHMITREGFNALLKIVEEPPEHLIFIFATTEPEKVIGTIRSRTHHYPFRLLTPQAMRGLLERTVEAEGVHVDDSVYPLVIRAGGGSPRDSLSILDQLIAGTGPEGLTYEIALPLLGVTDLSLIDAAVDALAAGDRAAMFTTVDDVIEAGHDPRRFVEDLLERLRDLMVLQAVPEAFDLGLVDAPTDRAEILRQQAAAFTAAQLAHLAATTNDRIADMRGATSPRLLLEILCAHLLLPPAPVQAAGGVASAAVATASPTAAPAATPAPADGKVFERPSVRRAREAAEKAAQQQTTKEPATPKAPEPTPEPKPVPTPPPAPATPKQPEPGPAPAPAAPAASVDPVEMIRSRWSEIRQLVSGRNKIAGIMLAEARVLGLREDTLTLGHNTGALAERLNAEMNNRDIAAVVSEEAGRSLKVHCVIGTDPAAAGFAAPQPRQEVWNPQQPATPPATPPAKPAPVATSEPTPPPAPVSEPAPTPTWGQPRPIGGQATPTPAPTPPQAPAPAAAPEPAPAPTWGQPRALGGEPAPAPAPTPPPVPEPAREEPQPQPRPWEAVAERAASPSFGDGIPLPPEPDDEDIEPAPPVESAPEPAPQAPPVSSRREEEEMMVEAAQEPGTFDRRDATTIAVELLEQELGARRL</sequence>
<dbReference type="InterPro" id="IPR012763">
    <property type="entry name" value="DNA_pol_III_sug/sutau_N"/>
</dbReference>
<feature type="region of interest" description="Disordered" evidence="12">
    <location>
        <begin position="562"/>
        <end position="747"/>
    </location>
</feature>
<feature type="compositionally biased region" description="Pro residues" evidence="12">
    <location>
        <begin position="571"/>
        <end position="582"/>
    </location>
</feature>
<comment type="similarity">
    <text evidence="1 11">Belongs to the DnaX/STICHEL family.</text>
</comment>
<dbReference type="Gene3D" id="1.20.272.10">
    <property type="match status" value="1"/>
</dbReference>
<dbReference type="NCBIfam" id="TIGR02397">
    <property type="entry name" value="dnaX_nterm"/>
    <property type="match status" value="1"/>
</dbReference>
<dbReference type="PANTHER" id="PTHR11669:SF0">
    <property type="entry name" value="PROTEIN STICHEL-LIKE 2"/>
    <property type="match status" value="1"/>
</dbReference>
<dbReference type="CDD" id="cd18137">
    <property type="entry name" value="HLD_clamp_pol_III_gamma_tau"/>
    <property type="match status" value="1"/>
</dbReference>
<evidence type="ECO:0000313" key="14">
    <source>
        <dbReference type="EMBL" id="MCS5478262.1"/>
    </source>
</evidence>
<name>A0ABT2FSR6_9CORY</name>
<dbReference type="EC" id="2.7.7.7" evidence="11"/>
<dbReference type="Gene3D" id="3.40.50.300">
    <property type="entry name" value="P-loop containing nucleotide triphosphate hydrolases"/>
    <property type="match status" value="1"/>
</dbReference>
<dbReference type="InterPro" id="IPR045085">
    <property type="entry name" value="HLD_clamp_pol_III_gamma_tau"/>
</dbReference>
<evidence type="ECO:0000256" key="10">
    <source>
        <dbReference type="ARBA" id="ARBA00049244"/>
    </source>
</evidence>
<keyword evidence="9 11" id="KW-0239">DNA-directed DNA polymerase</keyword>
<comment type="caution">
    <text evidence="14">The sequence shown here is derived from an EMBL/GenBank/DDBJ whole genome shotgun (WGS) entry which is preliminary data.</text>
</comment>
<dbReference type="GO" id="GO:0003887">
    <property type="term" value="F:DNA-directed DNA polymerase activity"/>
    <property type="evidence" value="ECO:0007669"/>
    <property type="project" value="UniProtKB-EC"/>
</dbReference>
<keyword evidence="2 11" id="KW-0808">Transferase</keyword>
<proteinExistence type="inferred from homology"/>
<dbReference type="RefSeq" id="WP_259426302.1">
    <property type="nucleotide sequence ID" value="NZ_JANWTC010000001.1"/>
</dbReference>
<feature type="domain" description="AAA+ ATPase" evidence="13">
    <location>
        <begin position="34"/>
        <end position="177"/>
    </location>
</feature>
<evidence type="ECO:0000259" key="13">
    <source>
        <dbReference type="SMART" id="SM00382"/>
    </source>
</evidence>
<evidence type="ECO:0000256" key="4">
    <source>
        <dbReference type="ARBA" id="ARBA00022705"/>
    </source>
</evidence>
<evidence type="ECO:0000256" key="5">
    <source>
        <dbReference type="ARBA" id="ARBA00022723"/>
    </source>
</evidence>
<evidence type="ECO:0000256" key="7">
    <source>
        <dbReference type="ARBA" id="ARBA00022833"/>
    </source>
</evidence>